<dbReference type="EMBL" id="KM000112">
    <property type="protein sequence ID" value="AIG55362.1"/>
    <property type="molecule type" value="Genomic_DNA"/>
</dbReference>
<protein>
    <submittedName>
        <fullName evidence="1">Orf00078</fullName>
    </submittedName>
</protein>
<gene>
    <name evidence="1" type="primary">orf00078</name>
</gene>
<organism evidence="1">
    <name type="scientific">uncultured crAssphage</name>
    <dbReference type="NCBI Taxonomy" id="1211417"/>
    <lineage>
        <taxon>Viruses</taxon>
        <taxon>Duplodnaviria</taxon>
        <taxon>Heunggongvirae</taxon>
        <taxon>Uroviricota</taxon>
        <taxon>Caudoviricetes</taxon>
        <taxon>Crassvirales</taxon>
        <taxon>Intestiviridae</taxon>
        <taxon>Crudevirinae</taxon>
        <taxon>Carjivirus</taxon>
        <taxon>Carjivirus communis</taxon>
    </lineage>
</organism>
<sequence length="175" mass="19838">MSEQIDDNYVNGVYVKADGTEQVEIDPQYVYMTVPSKYVCVYHKLLVLMAQYGLDMLNDCSATCKGNNKNIVTCWNMFQSAMAAYQLGQDKLAETLLKYIKGQLNIIYEGSEQIQYSGSITLPVDEEGKIHAIVSCGDAPKFYVDPETGKLWEKKEEGKEYNETYSLSNVDYDNE</sequence>
<name>A0A059P8Y8_9CAUD</name>
<evidence type="ECO:0000313" key="1">
    <source>
        <dbReference type="EMBL" id="AIG55362.1"/>
    </source>
</evidence>
<accession>A0A059P8Y8</accession>
<proteinExistence type="predicted"/>
<reference evidence="1" key="1">
    <citation type="journal article" date="2014" name="Nat. Commun.">
        <title>A highly abundant bacteriophage discovered in the unknown sequences of human faecal metagenomes.</title>
        <authorList>
            <person name="Dutilh B.E."/>
            <person name="Cassman N."/>
            <person name="McNair K."/>
            <person name="Sanchez S.E."/>
            <person name="Silva G.G."/>
            <person name="Boling L."/>
            <person name="Barr J.J."/>
            <person name="Speth D.R."/>
            <person name="Seguritan V."/>
            <person name="Aziz R.K."/>
            <person name="Felts B."/>
            <person name="Dinsdale E.A."/>
            <person name="Mokili J.L."/>
            <person name="Edwards R.A."/>
        </authorList>
    </citation>
    <scope>NUCLEOTIDE SEQUENCE</scope>
</reference>